<protein>
    <submittedName>
        <fullName evidence="2">NPLOC4 isoform 15</fullName>
    </submittedName>
</protein>
<reference evidence="2 3" key="1">
    <citation type="submission" date="2017-12" db="EMBL/GenBank/DDBJ databases">
        <title>High-resolution comparative analysis of great ape genomes.</title>
        <authorList>
            <person name="Pollen A."/>
            <person name="Hastie A."/>
            <person name="Hormozdiari F."/>
            <person name="Dougherty M."/>
            <person name="Liu R."/>
            <person name="Chaisson M."/>
            <person name="Hoppe E."/>
            <person name="Hill C."/>
            <person name="Pang A."/>
            <person name="Hillier L."/>
            <person name="Baker C."/>
            <person name="Armstrong J."/>
            <person name="Shendure J."/>
            <person name="Paten B."/>
            <person name="Wilson R."/>
            <person name="Chao H."/>
            <person name="Schneider V."/>
            <person name="Ventura M."/>
            <person name="Kronenberg Z."/>
            <person name="Murali S."/>
            <person name="Gordon D."/>
            <person name="Cantsilieris S."/>
            <person name="Munson K."/>
            <person name="Nelson B."/>
            <person name="Raja A."/>
            <person name="Underwood J."/>
            <person name="Diekhans M."/>
            <person name="Fiddes I."/>
            <person name="Haussler D."/>
            <person name="Eichler E."/>
        </authorList>
    </citation>
    <scope>NUCLEOTIDE SEQUENCE [LARGE SCALE GENOMIC DNA]</scope>
    <source>
        <strain evidence="2">Yerkes chimp pedigree #C0471</strain>
    </source>
</reference>
<comment type="caution">
    <text evidence="2">The sequence shown here is derived from an EMBL/GenBank/DDBJ whole genome shotgun (WGS) entry which is preliminary data.</text>
</comment>
<feature type="non-terminal residue" evidence="2">
    <location>
        <position position="1"/>
    </location>
</feature>
<organism evidence="2 3">
    <name type="scientific">Pan troglodytes</name>
    <name type="common">Chimpanzee</name>
    <dbReference type="NCBI Taxonomy" id="9598"/>
    <lineage>
        <taxon>Eukaryota</taxon>
        <taxon>Metazoa</taxon>
        <taxon>Chordata</taxon>
        <taxon>Craniata</taxon>
        <taxon>Vertebrata</taxon>
        <taxon>Euteleostomi</taxon>
        <taxon>Mammalia</taxon>
        <taxon>Eutheria</taxon>
        <taxon>Euarchontoglires</taxon>
        <taxon>Primates</taxon>
        <taxon>Haplorrhini</taxon>
        <taxon>Catarrhini</taxon>
        <taxon>Hominidae</taxon>
        <taxon>Pan</taxon>
    </lineage>
</organism>
<dbReference type="AlphaFoldDB" id="A0A2J8JGA6"/>
<evidence type="ECO:0000256" key="1">
    <source>
        <dbReference type="SAM" id="MobiDB-lite"/>
    </source>
</evidence>
<evidence type="ECO:0000313" key="2">
    <source>
        <dbReference type="EMBL" id="PNI21777.1"/>
    </source>
</evidence>
<feature type="region of interest" description="Disordered" evidence="1">
    <location>
        <begin position="117"/>
        <end position="171"/>
    </location>
</feature>
<sequence length="171" mass="18522">YTFSISQNPFPIENRDVLGETQTESHSITQAGVQWCDLGSLQPPLPGFKRFFCFSLLSSWDYRTSIAWPPICLRIPHLCSWIPSQISTSCCSWSPMKLCLCRTASACCWRPCGPEMRSSPRHGRGLSSGPPSSSCAAQLAGSSQVSMSTAPSGAPHTRPLQPCGPVSTARS</sequence>
<accession>A0A2J8JGA6</accession>
<feature type="compositionally biased region" description="Low complexity" evidence="1">
    <location>
        <begin position="125"/>
        <end position="134"/>
    </location>
</feature>
<dbReference type="EMBL" id="NBAG03000462">
    <property type="protein sequence ID" value="PNI21777.1"/>
    <property type="molecule type" value="Genomic_DNA"/>
</dbReference>
<feature type="compositionally biased region" description="Polar residues" evidence="1">
    <location>
        <begin position="140"/>
        <end position="151"/>
    </location>
</feature>
<name>A0A2J8JGA6_PANTR</name>
<dbReference type="PANTHER" id="PTHR46254">
    <property type="entry name" value="PROTEIN GVQW1-RELATED"/>
    <property type="match status" value="1"/>
</dbReference>
<gene>
    <name evidence="2" type="ORF">CK820_G0047985</name>
</gene>
<evidence type="ECO:0000313" key="3">
    <source>
        <dbReference type="Proteomes" id="UP000236370"/>
    </source>
</evidence>
<proteinExistence type="predicted"/>
<dbReference type="Proteomes" id="UP000236370">
    <property type="component" value="Unassembled WGS sequence"/>
</dbReference>